<dbReference type="SUPFAM" id="SSF47413">
    <property type="entry name" value="lambda repressor-like DNA-binding domains"/>
    <property type="match status" value="1"/>
</dbReference>
<dbReference type="AlphaFoldDB" id="Q1IJ02"/>
<dbReference type="EMBL" id="CP000360">
    <property type="protein sequence ID" value="ABF43148.1"/>
    <property type="molecule type" value="Genomic_DNA"/>
</dbReference>
<feature type="domain" description="HTH cro/C1-type" evidence="2">
    <location>
        <begin position="76"/>
        <end position="129"/>
    </location>
</feature>
<dbReference type="Gene3D" id="3.10.20.860">
    <property type="match status" value="1"/>
</dbReference>
<dbReference type="EnsemblBacteria" id="ABF43148">
    <property type="protein sequence ID" value="ABF43148"/>
    <property type="gene ID" value="Acid345_4148"/>
</dbReference>
<dbReference type="SMART" id="SM00530">
    <property type="entry name" value="HTH_XRE"/>
    <property type="match status" value="1"/>
</dbReference>
<feature type="region of interest" description="Disordered" evidence="1">
    <location>
        <begin position="136"/>
        <end position="155"/>
    </location>
</feature>
<evidence type="ECO:0000313" key="4">
    <source>
        <dbReference type="Proteomes" id="UP000002432"/>
    </source>
</evidence>
<proteinExistence type="predicted"/>
<dbReference type="InterPro" id="IPR032758">
    <property type="entry name" value="MqsA/HigA-2"/>
</dbReference>
<name>Q1IJ02_KORVE</name>
<dbReference type="Gene3D" id="1.10.260.40">
    <property type="entry name" value="lambda repressor-like DNA-binding domains"/>
    <property type="match status" value="1"/>
</dbReference>
<dbReference type="STRING" id="204669.Acid345_4148"/>
<dbReference type="HOGENOM" id="CLU_115776_1_1_0"/>
<dbReference type="GO" id="GO:0003677">
    <property type="term" value="F:DNA binding"/>
    <property type="evidence" value="ECO:0007669"/>
    <property type="project" value="InterPro"/>
</dbReference>
<evidence type="ECO:0000313" key="3">
    <source>
        <dbReference type="EMBL" id="ABF43148.1"/>
    </source>
</evidence>
<dbReference type="RefSeq" id="WP_011524947.1">
    <property type="nucleotide sequence ID" value="NC_008009.1"/>
</dbReference>
<dbReference type="KEGG" id="aba:Acid345_4148"/>
<evidence type="ECO:0000256" key="1">
    <source>
        <dbReference type="SAM" id="MobiDB-lite"/>
    </source>
</evidence>
<protein>
    <submittedName>
        <fullName evidence="3">Transcriptional regulator, XRE family</fullName>
    </submittedName>
</protein>
<keyword evidence="4" id="KW-1185">Reference proteome</keyword>
<accession>Q1IJ02</accession>
<reference evidence="3 4" key="1">
    <citation type="journal article" date="2009" name="Appl. Environ. Microbiol.">
        <title>Three genomes from the phylum Acidobacteria provide insight into the lifestyles of these microorganisms in soils.</title>
        <authorList>
            <person name="Ward N.L."/>
            <person name="Challacombe J.F."/>
            <person name="Janssen P.H."/>
            <person name="Henrissat B."/>
            <person name="Coutinho P.M."/>
            <person name="Wu M."/>
            <person name="Xie G."/>
            <person name="Haft D.H."/>
            <person name="Sait M."/>
            <person name="Badger J."/>
            <person name="Barabote R.D."/>
            <person name="Bradley B."/>
            <person name="Brettin T.S."/>
            <person name="Brinkac L.M."/>
            <person name="Bruce D."/>
            <person name="Creasy T."/>
            <person name="Daugherty S.C."/>
            <person name="Davidsen T.M."/>
            <person name="DeBoy R.T."/>
            <person name="Detter J.C."/>
            <person name="Dodson R.J."/>
            <person name="Durkin A.S."/>
            <person name="Ganapathy A."/>
            <person name="Gwinn-Giglio M."/>
            <person name="Han C.S."/>
            <person name="Khouri H."/>
            <person name="Kiss H."/>
            <person name="Kothari S.P."/>
            <person name="Madupu R."/>
            <person name="Nelson K.E."/>
            <person name="Nelson W.C."/>
            <person name="Paulsen I."/>
            <person name="Penn K."/>
            <person name="Ren Q."/>
            <person name="Rosovitz M.J."/>
            <person name="Selengut J.D."/>
            <person name="Shrivastava S."/>
            <person name="Sullivan S.A."/>
            <person name="Tapia R."/>
            <person name="Thompson L.S."/>
            <person name="Watkins K.L."/>
            <person name="Yang Q."/>
            <person name="Yu C."/>
            <person name="Zafar N."/>
            <person name="Zhou L."/>
            <person name="Kuske C.R."/>
        </authorList>
    </citation>
    <scope>NUCLEOTIDE SEQUENCE [LARGE SCALE GENOMIC DNA]</scope>
    <source>
        <strain evidence="3 4">Ellin345</strain>
    </source>
</reference>
<dbReference type="Pfam" id="PF15731">
    <property type="entry name" value="MqsA_antitoxin"/>
    <property type="match status" value="1"/>
</dbReference>
<dbReference type="NCBIfam" id="TIGR03830">
    <property type="entry name" value="CxxCG_CxxCG_HTH"/>
    <property type="match status" value="1"/>
</dbReference>
<dbReference type="OrthoDB" id="129502at2"/>
<dbReference type="CDD" id="cd00093">
    <property type="entry name" value="HTH_XRE"/>
    <property type="match status" value="1"/>
</dbReference>
<evidence type="ECO:0000259" key="2">
    <source>
        <dbReference type="PROSITE" id="PS50943"/>
    </source>
</evidence>
<feature type="compositionally biased region" description="Basic and acidic residues" evidence="1">
    <location>
        <begin position="146"/>
        <end position="155"/>
    </location>
</feature>
<dbReference type="NCBIfam" id="TIGR03831">
    <property type="entry name" value="YgiT_finger"/>
    <property type="match status" value="1"/>
</dbReference>
<dbReference type="InterPro" id="IPR010982">
    <property type="entry name" value="Lambda_DNA-bd_dom_sf"/>
</dbReference>
<dbReference type="eggNOG" id="COG2944">
    <property type="taxonomic scope" value="Bacteria"/>
</dbReference>
<dbReference type="PROSITE" id="PS50943">
    <property type="entry name" value="HTH_CROC1"/>
    <property type="match status" value="1"/>
</dbReference>
<dbReference type="InterPro" id="IPR022452">
    <property type="entry name" value="MqsA"/>
</dbReference>
<dbReference type="InterPro" id="IPR022453">
    <property type="entry name" value="Znf_MqsA-type"/>
</dbReference>
<organism evidence="3 4">
    <name type="scientific">Koribacter versatilis (strain Ellin345)</name>
    <dbReference type="NCBI Taxonomy" id="204669"/>
    <lineage>
        <taxon>Bacteria</taxon>
        <taxon>Pseudomonadati</taxon>
        <taxon>Acidobacteriota</taxon>
        <taxon>Terriglobia</taxon>
        <taxon>Terriglobales</taxon>
        <taxon>Candidatus Korobacteraceae</taxon>
        <taxon>Candidatus Korobacter</taxon>
    </lineage>
</organism>
<sequence>MARKCVSCASAKVMVPFSSETFTIKYGAATTKISGLSGWKCVACGEVEFDARSAKRYAAAGDALVIAQRKELGTELRRIRRKLGLTQASAARLTGGGHNAFSRYERGEVIPMSSVVNLFRLLDKHPELLKDLKAVKTRRPAGSARSTERAKLKTA</sequence>
<dbReference type="Proteomes" id="UP000002432">
    <property type="component" value="Chromosome"/>
</dbReference>
<dbReference type="InterPro" id="IPR001387">
    <property type="entry name" value="Cro/C1-type_HTH"/>
</dbReference>
<gene>
    <name evidence="3" type="ordered locus">Acid345_4148</name>
</gene>